<protein>
    <recommendedName>
        <fullName evidence="1">Fungal STAND N-terminal Goodbye domain-containing protein</fullName>
    </recommendedName>
</protein>
<dbReference type="EMBL" id="WHVB01000002">
    <property type="protein sequence ID" value="KAF8486293.1"/>
    <property type="molecule type" value="Genomic_DNA"/>
</dbReference>
<keyword evidence="3" id="KW-1185">Reference proteome</keyword>
<accession>A0A9P5N4Q2</accession>
<dbReference type="Pfam" id="PF17109">
    <property type="entry name" value="Goodbye"/>
    <property type="match status" value="1"/>
</dbReference>
<comment type="caution">
    <text evidence="2">The sequence shown here is derived from an EMBL/GenBank/DDBJ whole genome shotgun (WGS) entry which is preliminary data.</text>
</comment>
<dbReference type="InterPro" id="IPR031350">
    <property type="entry name" value="Goodbye_dom"/>
</dbReference>
<evidence type="ECO:0000259" key="1">
    <source>
        <dbReference type="Pfam" id="PF17109"/>
    </source>
</evidence>
<evidence type="ECO:0000313" key="3">
    <source>
        <dbReference type="Proteomes" id="UP000759537"/>
    </source>
</evidence>
<dbReference type="OrthoDB" id="7464126at2759"/>
<feature type="domain" description="Fungal STAND N-terminal Goodbye" evidence="1">
    <location>
        <begin position="18"/>
        <end position="139"/>
    </location>
</feature>
<dbReference type="Proteomes" id="UP000759537">
    <property type="component" value="Unassembled WGS sequence"/>
</dbReference>
<proteinExistence type="predicted"/>
<dbReference type="AlphaFoldDB" id="A0A9P5N4Q2"/>
<organism evidence="2 3">
    <name type="scientific">Russula ochroleuca</name>
    <dbReference type="NCBI Taxonomy" id="152965"/>
    <lineage>
        <taxon>Eukaryota</taxon>
        <taxon>Fungi</taxon>
        <taxon>Dikarya</taxon>
        <taxon>Basidiomycota</taxon>
        <taxon>Agaricomycotina</taxon>
        <taxon>Agaricomycetes</taxon>
        <taxon>Russulales</taxon>
        <taxon>Russulaceae</taxon>
        <taxon>Russula</taxon>
    </lineage>
</organism>
<gene>
    <name evidence="2" type="ORF">DFH94DRAFT_712214</name>
</gene>
<feature type="non-terminal residue" evidence="2">
    <location>
        <position position="1"/>
    </location>
</feature>
<evidence type="ECO:0000313" key="2">
    <source>
        <dbReference type="EMBL" id="KAF8486293.1"/>
    </source>
</evidence>
<sequence>MSHPHSTPTPPPNFQLIFNNALKEYEKRTKRDLLAHPLVAQFQSCNSPNDILSIIHQQLHQSQRADERLTKWLGPTVNVLLAFSGALGEGVALVFPPARVIFAGFGVLLSTARDVRASQDTLIDIFECMENFFQRLEVYTEVSPTPEMIDIIMKIMVEVLSILGIATKEMKQGRTRKYLKKLVGRTDMEHALKKLDKLTTEEARMATAQTLKATHTVEDKVLDVD</sequence>
<name>A0A9P5N4Q2_9AGAM</name>
<reference evidence="2" key="2">
    <citation type="journal article" date="2020" name="Nat. Commun.">
        <title>Large-scale genome sequencing of mycorrhizal fungi provides insights into the early evolution of symbiotic traits.</title>
        <authorList>
            <person name="Miyauchi S."/>
            <person name="Kiss E."/>
            <person name="Kuo A."/>
            <person name="Drula E."/>
            <person name="Kohler A."/>
            <person name="Sanchez-Garcia M."/>
            <person name="Morin E."/>
            <person name="Andreopoulos B."/>
            <person name="Barry K.W."/>
            <person name="Bonito G."/>
            <person name="Buee M."/>
            <person name="Carver A."/>
            <person name="Chen C."/>
            <person name="Cichocki N."/>
            <person name="Clum A."/>
            <person name="Culley D."/>
            <person name="Crous P.W."/>
            <person name="Fauchery L."/>
            <person name="Girlanda M."/>
            <person name="Hayes R.D."/>
            <person name="Keri Z."/>
            <person name="LaButti K."/>
            <person name="Lipzen A."/>
            <person name="Lombard V."/>
            <person name="Magnuson J."/>
            <person name="Maillard F."/>
            <person name="Murat C."/>
            <person name="Nolan M."/>
            <person name="Ohm R.A."/>
            <person name="Pangilinan J."/>
            <person name="Pereira M.F."/>
            <person name="Perotto S."/>
            <person name="Peter M."/>
            <person name="Pfister S."/>
            <person name="Riley R."/>
            <person name="Sitrit Y."/>
            <person name="Stielow J.B."/>
            <person name="Szollosi G."/>
            <person name="Zifcakova L."/>
            <person name="Stursova M."/>
            <person name="Spatafora J.W."/>
            <person name="Tedersoo L."/>
            <person name="Vaario L.M."/>
            <person name="Yamada A."/>
            <person name="Yan M."/>
            <person name="Wang P."/>
            <person name="Xu J."/>
            <person name="Bruns T."/>
            <person name="Baldrian P."/>
            <person name="Vilgalys R."/>
            <person name="Dunand C."/>
            <person name="Henrissat B."/>
            <person name="Grigoriev I.V."/>
            <person name="Hibbett D."/>
            <person name="Nagy L.G."/>
            <person name="Martin F.M."/>
        </authorList>
    </citation>
    <scope>NUCLEOTIDE SEQUENCE</scope>
    <source>
        <strain evidence="2">Prilba</strain>
    </source>
</reference>
<reference evidence="2" key="1">
    <citation type="submission" date="2019-10" db="EMBL/GenBank/DDBJ databases">
        <authorList>
            <consortium name="DOE Joint Genome Institute"/>
            <person name="Kuo A."/>
            <person name="Miyauchi S."/>
            <person name="Kiss E."/>
            <person name="Drula E."/>
            <person name="Kohler A."/>
            <person name="Sanchez-Garcia M."/>
            <person name="Andreopoulos B."/>
            <person name="Barry K.W."/>
            <person name="Bonito G."/>
            <person name="Buee M."/>
            <person name="Carver A."/>
            <person name="Chen C."/>
            <person name="Cichocki N."/>
            <person name="Clum A."/>
            <person name="Culley D."/>
            <person name="Crous P.W."/>
            <person name="Fauchery L."/>
            <person name="Girlanda M."/>
            <person name="Hayes R."/>
            <person name="Keri Z."/>
            <person name="LaButti K."/>
            <person name="Lipzen A."/>
            <person name="Lombard V."/>
            <person name="Magnuson J."/>
            <person name="Maillard F."/>
            <person name="Morin E."/>
            <person name="Murat C."/>
            <person name="Nolan M."/>
            <person name="Ohm R."/>
            <person name="Pangilinan J."/>
            <person name="Pereira M."/>
            <person name="Perotto S."/>
            <person name="Peter M."/>
            <person name="Riley R."/>
            <person name="Sitrit Y."/>
            <person name="Stielow B."/>
            <person name="Szollosi G."/>
            <person name="Zifcakova L."/>
            <person name="Stursova M."/>
            <person name="Spatafora J.W."/>
            <person name="Tedersoo L."/>
            <person name="Vaario L.-M."/>
            <person name="Yamada A."/>
            <person name="Yan M."/>
            <person name="Wang P."/>
            <person name="Xu J."/>
            <person name="Bruns T."/>
            <person name="Baldrian P."/>
            <person name="Vilgalys R."/>
            <person name="Henrissat B."/>
            <person name="Grigoriev I.V."/>
            <person name="Hibbett D."/>
            <person name="Nagy L.G."/>
            <person name="Martin F.M."/>
        </authorList>
    </citation>
    <scope>NUCLEOTIDE SEQUENCE</scope>
    <source>
        <strain evidence="2">Prilba</strain>
    </source>
</reference>